<dbReference type="PANTHER" id="PTHR24126">
    <property type="entry name" value="ANKYRIN REPEAT, PH AND SEC7 DOMAIN CONTAINING PROTEIN SECG-RELATED"/>
    <property type="match status" value="1"/>
</dbReference>
<dbReference type="Proteomes" id="UP000594263">
    <property type="component" value="Unplaced"/>
</dbReference>
<dbReference type="InterPro" id="IPR036770">
    <property type="entry name" value="Ankyrin_rpt-contain_sf"/>
</dbReference>
<dbReference type="PROSITE" id="PS50088">
    <property type="entry name" value="ANK_REPEAT"/>
    <property type="match status" value="3"/>
</dbReference>
<organism evidence="4 5">
    <name type="scientific">Kalanchoe fedtschenkoi</name>
    <name type="common">Lavender scallops</name>
    <name type="synonym">South American air plant</name>
    <dbReference type="NCBI Taxonomy" id="63787"/>
    <lineage>
        <taxon>Eukaryota</taxon>
        <taxon>Viridiplantae</taxon>
        <taxon>Streptophyta</taxon>
        <taxon>Embryophyta</taxon>
        <taxon>Tracheophyta</taxon>
        <taxon>Spermatophyta</taxon>
        <taxon>Magnoliopsida</taxon>
        <taxon>eudicotyledons</taxon>
        <taxon>Gunneridae</taxon>
        <taxon>Pentapetalae</taxon>
        <taxon>Saxifragales</taxon>
        <taxon>Crassulaceae</taxon>
        <taxon>Kalanchoe</taxon>
    </lineage>
</organism>
<accession>A0A7N0TX55</accession>
<feature type="repeat" description="ANK" evidence="3">
    <location>
        <begin position="195"/>
        <end position="227"/>
    </location>
</feature>
<evidence type="ECO:0000256" key="1">
    <source>
        <dbReference type="ARBA" id="ARBA00022737"/>
    </source>
</evidence>
<name>A0A7N0TX55_KALFE</name>
<feature type="repeat" description="ANK" evidence="3">
    <location>
        <begin position="229"/>
        <end position="262"/>
    </location>
</feature>
<reference evidence="4" key="1">
    <citation type="submission" date="2021-01" db="UniProtKB">
        <authorList>
            <consortium name="EnsemblPlants"/>
        </authorList>
    </citation>
    <scope>IDENTIFICATION</scope>
</reference>
<dbReference type="PROSITE" id="PS50297">
    <property type="entry name" value="ANK_REP_REGION"/>
    <property type="match status" value="2"/>
</dbReference>
<feature type="repeat" description="ANK" evidence="3">
    <location>
        <begin position="263"/>
        <end position="295"/>
    </location>
</feature>
<dbReference type="EnsemblPlants" id="Kaladp0048s0163.1.v1.1">
    <property type="protein sequence ID" value="Kaladp0048s0163.1.v1.1"/>
    <property type="gene ID" value="Kaladp0048s0163.v1.1"/>
</dbReference>
<dbReference type="Gene3D" id="1.25.40.20">
    <property type="entry name" value="Ankyrin repeat-containing domain"/>
    <property type="match status" value="1"/>
</dbReference>
<dbReference type="SUPFAM" id="SSF48403">
    <property type="entry name" value="Ankyrin repeat"/>
    <property type="match status" value="1"/>
</dbReference>
<evidence type="ECO:0000256" key="3">
    <source>
        <dbReference type="PROSITE-ProRule" id="PRU00023"/>
    </source>
</evidence>
<evidence type="ECO:0000313" key="5">
    <source>
        <dbReference type="Proteomes" id="UP000594263"/>
    </source>
</evidence>
<dbReference type="Gramene" id="Kaladp0048s0163.1.v1.1">
    <property type="protein sequence ID" value="Kaladp0048s0163.1.v1.1"/>
    <property type="gene ID" value="Kaladp0048s0163.v1.1"/>
</dbReference>
<keyword evidence="2 3" id="KW-0040">ANK repeat</keyword>
<evidence type="ECO:0000256" key="2">
    <source>
        <dbReference type="ARBA" id="ARBA00023043"/>
    </source>
</evidence>
<dbReference type="Pfam" id="PF13637">
    <property type="entry name" value="Ank_4"/>
    <property type="match status" value="1"/>
</dbReference>
<protein>
    <submittedName>
        <fullName evidence="4">Uncharacterized protein</fullName>
    </submittedName>
</protein>
<keyword evidence="5" id="KW-1185">Reference proteome</keyword>
<evidence type="ECO:0000313" key="4">
    <source>
        <dbReference type="EnsemblPlants" id="Kaladp0048s0163.1.v1.1"/>
    </source>
</evidence>
<dbReference type="OMA" id="EVVTYLM"/>
<dbReference type="Pfam" id="PF00023">
    <property type="entry name" value="Ank"/>
    <property type="match status" value="2"/>
</dbReference>
<sequence>MAPVNFPLRWESTGDQWWYASPIDWAAANGSYDIVRELLYLDANLLIKLTSLRRIRRLETVWDDEAQFDDVARRRADVALKLFRECAAEDAKSGAGGGGGNSLIRAGYGGWLLYTAASAGDVAFVKELLHGDPFLVFGEGEYGVTDLFYAAARSRNGEVFRLLVNSAISLKGVSFSYVGGDKLGEFPDSVLKSEMMNRALHAATRGGFLEIVKEILGQGADISSYRDHQGSTVLHSAAARGQLEVVKDLVASFGVDPMAKDHQGNTAMHVAAYRGHLAVLDLLLALAPSVTVTNNNGDTFLHMAVAGFRTPGFHRIDKQLELLKHVVSGGVVNNLRELVNVRNNDGRTALHVALAENVPSELVELLMAVPSIDLNSSDNDGMTPLDLLRKGARSAGSDFLMKHLVSVGGRSSFIDDRTLKNAWVSKLKMQCIMNSPGT</sequence>
<dbReference type="PANTHER" id="PTHR24126:SF40">
    <property type="entry name" value="ANKYRIN REPEAT FAMILY PROTEIN"/>
    <property type="match status" value="1"/>
</dbReference>
<dbReference type="AlphaFoldDB" id="A0A7N0TX55"/>
<dbReference type="SMART" id="SM00248">
    <property type="entry name" value="ANK"/>
    <property type="match status" value="9"/>
</dbReference>
<proteinExistence type="predicted"/>
<keyword evidence="1" id="KW-0677">Repeat</keyword>
<dbReference type="InterPro" id="IPR002110">
    <property type="entry name" value="Ankyrin_rpt"/>
</dbReference>